<comment type="caution">
    <text evidence="1">The sequence shown here is derived from an EMBL/GenBank/DDBJ whole genome shotgun (WGS) entry which is preliminary data.</text>
</comment>
<dbReference type="Gene3D" id="2.130.10.10">
    <property type="entry name" value="YVTN repeat-like/Quinoprotein amine dehydrogenase"/>
    <property type="match status" value="1"/>
</dbReference>
<dbReference type="EMBL" id="JAIXNE010000002">
    <property type="protein sequence ID" value="MCA6074767.1"/>
    <property type="molecule type" value="Genomic_DNA"/>
</dbReference>
<sequence>MNEKVIFIGTDDGLIQVTENEGQSWKKIEVSALGVPARSYVNDIKADLFDESTMYVALDNHKEGDFKPYLLKSTDNGSSWTRIDNGLGEKNLVWRIVQDHVDKDLMFAATEFGVYVTFDGGGSWTKLKSGIPTISFRDLAIQRRENDLVAASFGRGFYILDDYSALRNISREQLDAEAVLFEPRKAWWYIERSIMDFENARGSQGTQLYLAPNPDFGAVFTYYLKDGIESLKKERQTGEKDVTGNIPFPGWAALEDETREIEPFIYIEIRDQEGHLINRLKAENKKGFNRVAWNLRVGGNAALTLEGDQDEIQGLLCAPGTYTATLNKYEKGKFTQLAGPVNVLVEPMMKGTLEGSPMEEVVAFWRTYEEMNRDLGALGISLQNEQKKIDKIGMAALKADVDNALLEEIEQVRDQLNELDSEFNGNAAKNQIGERNKPLLSERAFALSRGITTSTYGPTETHKQTMKIITDQMNAMEGRLNSIKARVREISEKVVAAGGSRVEGMD</sequence>
<evidence type="ECO:0000313" key="3">
    <source>
        <dbReference type="EMBL" id="MCA6077072.1"/>
    </source>
</evidence>
<dbReference type="SUPFAM" id="SSF110296">
    <property type="entry name" value="Oligoxyloglucan reducing end-specific cellobiohydrolase"/>
    <property type="match status" value="1"/>
</dbReference>
<dbReference type="RefSeq" id="WP_225697880.1">
    <property type="nucleotide sequence ID" value="NZ_JAIXNE010000002.1"/>
</dbReference>
<evidence type="ECO:0000313" key="1">
    <source>
        <dbReference type="EMBL" id="MCA6074767.1"/>
    </source>
</evidence>
<gene>
    <name evidence="1" type="ORF">LDX50_07785</name>
    <name evidence="2" type="ORF">LDX50_13755</name>
    <name evidence="3" type="ORF">LDX50_19475</name>
</gene>
<dbReference type="EMBL" id="JAIXNE010000003">
    <property type="protein sequence ID" value="MCA6075944.1"/>
    <property type="molecule type" value="Genomic_DNA"/>
</dbReference>
<organism evidence="1 4">
    <name type="scientific">Fulvivirga sedimenti</name>
    <dbReference type="NCBI Taxonomy" id="2879465"/>
    <lineage>
        <taxon>Bacteria</taxon>
        <taxon>Pseudomonadati</taxon>
        <taxon>Bacteroidota</taxon>
        <taxon>Cytophagia</taxon>
        <taxon>Cytophagales</taxon>
        <taxon>Fulvivirgaceae</taxon>
        <taxon>Fulvivirga</taxon>
    </lineage>
</organism>
<keyword evidence="4" id="KW-1185">Reference proteome</keyword>
<dbReference type="EMBL" id="JAIXNE010000004">
    <property type="protein sequence ID" value="MCA6077072.1"/>
    <property type="molecule type" value="Genomic_DNA"/>
</dbReference>
<name>A0A9X1HR96_9BACT</name>
<dbReference type="InterPro" id="IPR015943">
    <property type="entry name" value="WD40/YVTN_repeat-like_dom_sf"/>
</dbReference>
<reference evidence="1" key="1">
    <citation type="submission" date="2021-09" db="EMBL/GenBank/DDBJ databases">
        <title>Fulvivirga sp. isolated from coastal sediment.</title>
        <authorList>
            <person name="Yu H."/>
        </authorList>
    </citation>
    <scope>NUCLEOTIDE SEQUENCE</scope>
    <source>
        <strain evidence="1">1062</strain>
    </source>
</reference>
<dbReference type="Proteomes" id="UP001139409">
    <property type="component" value="Unassembled WGS sequence"/>
</dbReference>
<evidence type="ECO:0008006" key="5">
    <source>
        <dbReference type="Google" id="ProtNLM"/>
    </source>
</evidence>
<dbReference type="AlphaFoldDB" id="A0A9X1HR96"/>
<protein>
    <recommendedName>
        <fullName evidence="5">Glycosyl hydrolase</fullName>
    </recommendedName>
</protein>
<accession>A0A9X1HR96</accession>
<proteinExistence type="predicted"/>
<evidence type="ECO:0000313" key="4">
    <source>
        <dbReference type="Proteomes" id="UP001139409"/>
    </source>
</evidence>
<evidence type="ECO:0000313" key="2">
    <source>
        <dbReference type="EMBL" id="MCA6075944.1"/>
    </source>
</evidence>
<dbReference type="CDD" id="cd15482">
    <property type="entry name" value="Sialidase_non-viral"/>
    <property type="match status" value="1"/>
</dbReference>